<dbReference type="Proteomes" id="UP000696931">
    <property type="component" value="Unassembled WGS sequence"/>
</dbReference>
<dbReference type="AlphaFoldDB" id="A0A933SE56"/>
<dbReference type="InterPro" id="IPR037107">
    <property type="entry name" value="Put_OMP_sf"/>
</dbReference>
<dbReference type="Pfam" id="PF09982">
    <property type="entry name" value="LpxR"/>
    <property type="match status" value="1"/>
</dbReference>
<sequence>MTIRAPRLVYVLLLLATIGVSRLARAGAVETTVDNDTDAFVPGPSTTDRNYTQGSRIAWYGSPNEMPGWAHGLADRLGGRDSERRFGLAIGQEIYTPDAISKRTPILNDRPYAGWLYGSAFVVSETERRERTLEMTAGVVGPKSLASDAQRWWHGELGIRAPRGWQYQLHDEPGVMLRLTERRRPWGRRTHVDLVPHGVAAVGNVLTYAGAGATLRVGLPLPDDFGQSPTTAPGPGGRSGKVHLYAFARAEGRAVAHSIFLDGNTLGGSQRVHRVPFVGESQMGFGARWRSIGLRYLFSYTTQEFRERMDVHRYGSIGLSF</sequence>
<keyword evidence="1" id="KW-0732">Signal</keyword>
<comment type="caution">
    <text evidence="2">The sequence shown here is derived from an EMBL/GenBank/DDBJ whole genome shotgun (WGS) entry which is preliminary data.</text>
</comment>
<feature type="signal peptide" evidence="1">
    <location>
        <begin position="1"/>
        <end position="26"/>
    </location>
</feature>
<reference evidence="2" key="1">
    <citation type="submission" date="2020-07" db="EMBL/GenBank/DDBJ databases">
        <title>Huge and variable diversity of episymbiotic CPR bacteria and DPANN archaea in groundwater ecosystems.</title>
        <authorList>
            <person name="He C.Y."/>
            <person name="Keren R."/>
            <person name="Whittaker M."/>
            <person name="Farag I.F."/>
            <person name="Doudna J."/>
            <person name="Cate J.H.D."/>
            <person name="Banfield J.F."/>
        </authorList>
    </citation>
    <scope>NUCLEOTIDE SEQUENCE</scope>
    <source>
        <strain evidence="2">NC_groundwater_1813_Pr3_B-0.1um_71_17</strain>
    </source>
</reference>
<protein>
    <submittedName>
        <fullName evidence="2">Lipid A deacylase LpxR family protein</fullName>
    </submittedName>
</protein>
<gene>
    <name evidence="2" type="ORF">HZA61_11320</name>
</gene>
<dbReference type="InterPro" id="IPR018707">
    <property type="entry name" value="LpxR"/>
</dbReference>
<evidence type="ECO:0000313" key="2">
    <source>
        <dbReference type="EMBL" id="MBI5170070.1"/>
    </source>
</evidence>
<name>A0A933SE56_UNCEI</name>
<accession>A0A933SE56</accession>
<dbReference type="EMBL" id="JACRIW010000081">
    <property type="protein sequence ID" value="MBI5170070.1"/>
    <property type="molecule type" value="Genomic_DNA"/>
</dbReference>
<feature type="chain" id="PRO_5037220256" evidence="1">
    <location>
        <begin position="27"/>
        <end position="321"/>
    </location>
</feature>
<proteinExistence type="predicted"/>
<evidence type="ECO:0000256" key="1">
    <source>
        <dbReference type="SAM" id="SignalP"/>
    </source>
</evidence>
<dbReference type="Gene3D" id="2.40.128.140">
    <property type="entry name" value="Outer membrane protein"/>
    <property type="match status" value="1"/>
</dbReference>
<evidence type="ECO:0000313" key="3">
    <source>
        <dbReference type="Proteomes" id="UP000696931"/>
    </source>
</evidence>
<organism evidence="2 3">
    <name type="scientific">Eiseniibacteriota bacterium</name>
    <dbReference type="NCBI Taxonomy" id="2212470"/>
    <lineage>
        <taxon>Bacteria</taxon>
        <taxon>Candidatus Eiseniibacteriota</taxon>
    </lineage>
</organism>